<sequence>MANVLVVGSGGREHALSWKLSQSSAVDTVFTAPGNGGTRDNVFVAAEDIGGLAGFAEKNDCFTVVGPEVPLSMGIVDLFRRRNLEIFGPTGGSAQLESSKIWAKQFMKGNGIPTAGFEVFDDRKEALEYVASTPHPVVVKADGLAAGKGVFVCSDAAEAGDAVDAILGRNVFGRAGSRIVVEERIDGVEASYIALCDGDTVVPMAASQDHKRIYDGDRGPNTGGMGAYSPTPAVDAEIAAKIQSRIIEPTVSAMKGLGLPFQGFLYAGIMVRDGEPYVLEFNTRMGDPECQPIVMRMDFDLYEYLLECSRGRLSRLPAPRWKSQSAVCVVLASRGYPGKYPRGEEIAGLGEVRDGMVFHAGTRRDSGRVLTTGGRVLGVTALGSDLRDAVSRAYSMADKIRWPHKHCRTDIGSWGLSGADQAAL</sequence>
<dbReference type="SMART" id="SM01209">
    <property type="entry name" value="GARS_A"/>
    <property type="match status" value="1"/>
</dbReference>
<dbReference type="InterPro" id="IPR011054">
    <property type="entry name" value="Rudment_hybrid_motif"/>
</dbReference>
<evidence type="ECO:0000256" key="3">
    <source>
        <dbReference type="ARBA" id="ARBA00022598"/>
    </source>
</evidence>
<dbReference type="SUPFAM" id="SSF56059">
    <property type="entry name" value="Glutathione synthetase ATP-binding domain-like"/>
    <property type="match status" value="1"/>
</dbReference>
<dbReference type="InterPro" id="IPR020562">
    <property type="entry name" value="PRibGlycinamide_synth_N"/>
</dbReference>
<dbReference type="FunFam" id="3.90.600.10:FF:000001">
    <property type="entry name" value="Trifunctional purine biosynthetic protein adenosine-3"/>
    <property type="match status" value="1"/>
</dbReference>
<evidence type="ECO:0000256" key="8">
    <source>
        <dbReference type="ARBA" id="ARBA00042242"/>
    </source>
</evidence>
<evidence type="ECO:0000256" key="1">
    <source>
        <dbReference type="ARBA" id="ARBA00005174"/>
    </source>
</evidence>
<evidence type="ECO:0000259" key="11">
    <source>
        <dbReference type="PROSITE" id="PS50975"/>
    </source>
</evidence>
<keyword evidence="5" id="KW-0658">Purine biosynthesis</keyword>
<evidence type="ECO:0000313" key="12">
    <source>
        <dbReference type="EMBL" id="CAI8042703.1"/>
    </source>
</evidence>
<dbReference type="GO" id="GO:0046872">
    <property type="term" value="F:metal ion binding"/>
    <property type="evidence" value="ECO:0007669"/>
    <property type="project" value="InterPro"/>
</dbReference>
<reference evidence="12" key="1">
    <citation type="submission" date="2023-03" db="EMBL/GenBank/DDBJ databases">
        <authorList>
            <person name="Steffen K."/>
            <person name="Cardenas P."/>
        </authorList>
    </citation>
    <scope>NUCLEOTIDE SEQUENCE</scope>
</reference>
<dbReference type="AlphaFoldDB" id="A0AA35T759"/>
<keyword evidence="13" id="KW-1185">Reference proteome</keyword>
<organism evidence="12 13">
    <name type="scientific">Geodia barretti</name>
    <name type="common">Barrett's horny sponge</name>
    <dbReference type="NCBI Taxonomy" id="519541"/>
    <lineage>
        <taxon>Eukaryota</taxon>
        <taxon>Metazoa</taxon>
        <taxon>Porifera</taxon>
        <taxon>Demospongiae</taxon>
        <taxon>Heteroscleromorpha</taxon>
        <taxon>Tetractinellida</taxon>
        <taxon>Astrophorina</taxon>
        <taxon>Geodiidae</taxon>
        <taxon>Geodia</taxon>
    </lineage>
</organism>
<dbReference type="Gene3D" id="3.30.1490.20">
    <property type="entry name" value="ATP-grasp fold, A domain"/>
    <property type="match status" value="1"/>
</dbReference>
<dbReference type="Gene3D" id="3.90.600.10">
    <property type="entry name" value="Phosphoribosylglycinamide synthetase, C-terminal domain"/>
    <property type="match status" value="1"/>
</dbReference>
<dbReference type="InterPro" id="IPR016185">
    <property type="entry name" value="PreATP-grasp_dom_sf"/>
</dbReference>
<dbReference type="InterPro" id="IPR011761">
    <property type="entry name" value="ATP-grasp"/>
</dbReference>
<gene>
    <name evidence="12" type="ORF">GBAR_LOCUS23677</name>
</gene>
<evidence type="ECO:0000256" key="6">
    <source>
        <dbReference type="ARBA" id="ARBA00022840"/>
    </source>
</evidence>
<dbReference type="SUPFAM" id="SSF51246">
    <property type="entry name" value="Rudiment single hybrid motif"/>
    <property type="match status" value="1"/>
</dbReference>
<dbReference type="Proteomes" id="UP001174909">
    <property type="component" value="Unassembled WGS sequence"/>
</dbReference>
<dbReference type="NCBIfam" id="TIGR00877">
    <property type="entry name" value="purD"/>
    <property type="match status" value="1"/>
</dbReference>
<dbReference type="InterPro" id="IPR020561">
    <property type="entry name" value="PRibGlycinamid_synth_ATP-grasp"/>
</dbReference>
<comment type="caution">
    <text evidence="12">The sequence shown here is derived from an EMBL/GenBank/DDBJ whole genome shotgun (WGS) entry which is preliminary data.</text>
</comment>
<dbReference type="PANTHER" id="PTHR43472">
    <property type="entry name" value="PHOSPHORIBOSYLAMINE--GLYCINE LIGASE"/>
    <property type="match status" value="1"/>
</dbReference>
<dbReference type="InterPro" id="IPR020560">
    <property type="entry name" value="PRibGlycinamide_synth_C-dom"/>
</dbReference>
<dbReference type="InterPro" id="IPR000115">
    <property type="entry name" value="PRibGlycinamide_synth"/>
</dbReference>
<dbReference type="HAMAP" id="MF_00138">
    <property type="entry name" value="GARS"/>
    <property type="match status" value="1"/>
</dbReference>
<dbReference type="Pfam" id="PF02843">
    <property type="entry name" value="GARS_C"/>
    <property type="match status" value="1"/>
</dbReference>
<dbReference type="SUPFAM" id="SSF52440">
    <property type="entry name" value="PreATP-grasp domain"/>
    <property type="match status" value="1"/>
</dbReference>
<accession>A0AA35T759</accession>
<evidence type="ECO:0000313" key="13">
    <source>
        <dbReference type="Proteomes" id="UP001174909"/>
    </source>
</evidence>
<comment type="similarity">
    <text evidence="7">Belongs to the GARS family.</text>
</comment>
<keyword evidence="6 10" id="KW-0067">ATP-binding</keyword>
<evidence type="ECO:0000256" key="10">
    <source>
        <dbReference type="PROSITE-ProRule" id="PRU00409"/>
    </source>
</evidence>
<dbReference type="GO" id="GO:0009113">
    <property type="term" value="P:purine nucleobase biosynthetic process"/>
    <property type="evidence" value="ECO:0007669"/>
    <property type="project" value="InterPro"/>
</dbReference>
<dbReference type="GO" id="GO:0006164">
    <property type="term" value="P:purine nucleotide biosynthetic process"/>
    <property type="evidence" value="ECO:0007669"/>
    <property type="project" value="UniProtKB-KW"/>
</dbReference>
<dbReference type="GO" id="GO:0005524">
    <property type="term" value="F:ATP binding"/>
    <property type="evidence" value="ECO:0007669"/>
    <property type="project" value="UniProtKB-UniRule"/>
</dbReference>
<dbReference type="Gene3D" id="3.40.50.20">
    <property type="match status" value="1"/>
</dbReference>
<comment type="pathway">
    <text evidence="1">Purine metabolism; IMP biosynthesis via de novo pathway; N(1)-(5-phospho-D-ribosyl)glycinamide from 5-phospho-alpha-D-ribose 1-diphosphate: step 2/2.</text>
</comment>
<feature type="domain" description="ATP-grasp" evidence="11">
    <location>
        <begin position="104"/>
        <end position="310"/>
    </location>
</feature>
<dbReference type="PROSITE" id="PS50975">
    <property type="entry name" value="ATP_GRASP"/>
    <property type="match status" value="1"/>
</dbReference>
<dbReference type="Pfam" id="PF01071">
    <property type="entry name" value="GARS_A"/>
    <property type="match status" value="1"/>
</dbReference>
<dbReference type="SMART" id="SM01210">
    <property type="entry name" value="GARS_C"/>
    <property type="match status" value="1"/>
</dbReference>
<keyword evidence="3 12" id="KW-0436">Ligase</keyword>
<dbReference type="InterPro" id="IPR037123">
    <property type="entry name" value="PRibGlycinamide_synth_C_sf"/>
</dbReference>
<protein>
    <recommendedName>
        <fullName evidence="2">phosphoribosylamine--glycine ligase</fullName>
        <ecNumber evidence="2">6.3.4.13</ecNumber>
    </recommendedName>
    <alternativeName>
        <fullName evidence="8">Glycinamide ribonucleotide synthetase</fullName>
    </alternativeName>
    <alternativeName>
        <fullName evidence="9">Phosphoribosylglycinamide synthetase</fullName>
    </alternativeName>
</protein>
<evidence type="ECO:0000256" key="2">
    <source>
        <dbReference type="ARBA" id="ARBA00013255"/>
    </source>
</evidence>
<keyword evidence="4 10" id="KW-0547">Nucleotide-binding</keyword>
<dbReference type="InterPro" id="IPR013815">
    <property type="entry name" value="ATP_grasp_subdomain_1"/>
</dbReference>
<dbReference type="PANTHER" id="PTHR43472:SF1">
    <property type="entry name" value="PHOSPHORIBOSYLAMINE--GLYCINE LIGASE, CHLOROPLASTIC"/>
    <property type="match status" value="1"/>
</dbReference>
<dbReference type="Gene3D" id="3.30.470.20">
    <property type="entry name" value="ATP-grasp fold, B domain"/>
    <property type="match status" value="1"/>
</dbReference>
<dbReference type="EC" id="6.3.4.13" evidence="2"/>
<dbReference type="Pfam" id="PF02844">
    <property type="entry name" value="GARS_N"/>
    <property type="match status" value="1"/>
</dbReference>
<evidence type="ECO:0000256" key="9">
    <source>
        <dbReference type="ARBA" id="ARBA00042864"/>
    </source>
</evidence>
<proteinExistence type="inferred from homology"/>
<evidence type="ECO:0000256" key="5">
    <source>
        <dbReference type="ARBA" id="ARBA00022755"/>
    </source>
</evidence>
<evidence type="ECO:0000256" key="7">
    <source>
        <dbReference type="ARBA" id="ARBA00038345"/>
    </source>
</evidence>
<dbReference type="EMBL" id="CASHTH010003282">
    <property type="protein sequence ID" value="CAI8042703.1"/>
    <property type="molecule type" value="Genomic_DNA"/>
</dbReference>
<dbReference type="GO" id="GO:0004637">
    <property type="term" value="F:phosphoribosylamine-glycine ligase activity"/>
    <property type="evidence" value="ECO:0007669"/>
    <property type="project" value="UniProtKB-EC"/>
</dbReference>
<evidence type="ECO:0000256" key="4">
    <source>
        <dbReference type="ARBA" id="ARBA00022741"/>
    </source>
</evidence>
<name>A0AA35T759_GEOBA</name>